<dbReference type="InterPro" id="IPR033316">
    <property type="entry name" value="RBBP8-like"/>
</dbReference>
<reference evidence="5 6" key="1">
    <citation type="submission" date="2015-01" db="EMBL/GenBank/DDBJ databases">
        <title>Evolution of Trichinella species and genotypes.</title>
        <authorList>
            <person name="Korhonen P.K."/>
            <person name="Edoardo P."/>
            <person name="Giuseppe L.R."/>
            <person name="Gasser R.B."/>
        </authorList>
    </citation>
    <scope>NUCLEOTIDE SEQUENCE [LARGE SCALE GENOMIC DNA]</scope>
    <source>
        <strain evidence="5">ISS2496</strain>
    </source>
</reference>
<evidence type="ECO:0000259" key="4">
    <source>
        <dbReference type="Pfam" id="PF08573"/>
    </source>
</evidence>
<dbReference type="GO" id="GO:0003684">
    <property type="term" value="F:damaged DNA binding"/>
    <property type="evidence" value="ECO:0007669"/>
    <property type="project" value="TreeGrafter"/>
</dbReference>
<evidence type="ECO:0000313" key="6">
    <source>
        <dbReference type="Proteomes" id="UP000054783"/>
    </source>
</evidence>
<dbReference type="Proteomes" id="UP000054783">
    <property type="component" value="Unassembled WGS sequence"/>
</dbReference>
<dbReference type="GO" id="GO:0004519">
    <property type="term" value="F:endonuclease activity"/>
    <property type="evidence" value="ECO:0007669"/>
    <property type="project" value="UniProtKB-KW"/>
</dbReference>
<organism evidence="5 6">
    <name type="scientific">Trichinella patagoniensis</name>
    <dbReference type="NCBI Taxonomy" id="990121"/>
    <lineage>
        <taxon>Eukaryota</taxon>
        <taxon>Metazoa</taxon>
        <taxon>Ecdysozoa</taxon>
        <taxon>Nematoda</taxon>
        <taxon>Enoplea</taxon>
        <taxon>Dorylaimia</taxon>
        <taxon>Trichinellida</taxon>
        <taxon>Trichinellidae</taxon>
        <taxon>Trichinella</taxon>
    </lineage>
</organism>
<keyword evidence="5" id="KW-0540">Nuclease</keyword>
<keyword evidence="2" id="KW-0227">DNA damage</keyword>
<dbReference type="EMBL" id="JYDQ01000004">
    <property type="protein sequence ID" value="KRY23336.1"/>
    <property type="molecule type" value="Genomic_DNA"/>
</dbReference>
<keyword evidence="6" id="KW-1185">Reference proteome</keyword>
<protein>
    <submittedName>
        <fullName evidence="5">DNA endonuclease RBBP8</fullName>
    </submittedName>
</protein>
<comment type="caution">
    <text evidence="5">The sequence shown here is derived from an EMBL/GenBank/DDBJ whole genome shotgun (WGS) entry which is preliminary data.</text>
</comment>
<dbReference type="GO" id="GO:0005634">
    <property type="term" value="C:nucleus"/>
    <property type="evidence" value="ECO:0007669"/>
    <property type="project" value="UniProtKB-SubCell"/>
</dbReference>
<dbReference type="GO" id="GO:0010792">
    <property type="term" value="P:DNA double-strand break processing involved in repair via single-strand annealing"/>
    <property type="evidence" value="ECO:0007669"/>
    <property type="project" value="TreeGrafter"/>
</dbReference>
<keyword evidence="3" id="KW-0539">Nucleus</keyword>
<name>A0A0V1AES8_9BILA</name>
<evidence type="ECO:0000256" key="1">
    <source>
        <dbReference type="ARBA" id="ARBA00004123"/>
    </source>
</evidence>
<dbReference type="Pfam" id="PF08573">
    <property type="entry name" value="SAE2"/>
    <property type="match status" value="1"/>
</dbReference>
<dbReference type="PANTHER" id="PTHR15107:SF0">
    <property type="entry name" value="DNA ENDONUCLEASE ACTIVATOR CTP1 C-TERMINAL DOMAIN-CONTAINING PROTEIN"/>
    <property type="match status" value="1"/>
</dbReference>
<sequence>MENYSTIQNENFYKYASRSTNKEVTTAISSMPSFYYEKQIKWILSIPKDVETENVCFFEIYDCRMINLTDCKIQVMSDFMSSDNFNSKILTPSVEDENETVQNISPTTPDTHAKNFFLTKAEYSPELFSSSVKGKTKRCLIFDFDEFSSFEDIENFDLHSNLELQAASSAYLNEIQCTPDKVSTSHEKYALKSVSVDPLLSSSFDSVPANEANVPYKYINEPVKSKQERKKLHGHACHCCKNYVDKLYLDDEEKAKRLNEVGRHRALHPRPKTPEHFWDVGFPSTPEIEERSLIYRWYV</sequence>
<comment type="subcellular location">
    <subcellularLocation>
        <location evidence="1">Nucleus</location>
    </subcellularLocation>
</comment>
<dbReference type="AlphaFoldDB" id="A0A0V1AES8"/>
<dbReference type="PANTHER" id="PTHR15107">
    <property type="entry name" value="RETINOBLASTOMA BINDING PROTEIN 8"/>
    <property type="match status" value="1"/>
</dbReference>
<keyword evidence="5" id="KW-0255">Endonuclease</keyword>
<proteinExistence type="predicted"/>
<accession>A0A0V1AES8</accession>
<gene>
    <name evidence="5" type="primary">rbbp8</name>
    <name evidence="5" type="ORF">T12_12441</name>
</gene>
<dbReference type="STRING" id="990121.A0A0V1AES8"/>
<keyword evidence="5" id="KW-0378">Hydrolase</keyword>
<feature type="domain" description="DNA endonuclease activator Ctp1 C-terminal" evidence="4">
    <location>
        <begin position="250"/>
        <end position="287"/>
    </location>
</feature>
<dbReference type="OrthoDB" id="5801062at2759"/>
<evidence type="ECO:0000313" key="5">
    <source>
        <dbReference type="EMBL" id="KRY23336.1"/>
    </source>
</evidence>
<dbReference type="InterPro" id="IPR013882">
    <property type="entry name" value="Ctp1_C"/>
</dbReference>
<evidence type="ECO:0000256" key="3">
    <source>
        <dbReference type="ARBA" id="ARBA00023242"/>
    </source>
</evidence>
<evidence type="ECO:0000256" key="2">
    <source>
        <dbReference type="ARBA" id="ARBA00022763"/>
    </source>
</evidence>